<dbReference type="PANTHER" id="PTHR46060">
    <property type="entry name" value="MARINER MOS1 TRANSPOSASE-LIKE PROTEIN"/>
    <property type="match status" value="1"/>
</dbReference>
<keyword evidence="2" id="KW-1185">Reference proteome</keyword>
<organism evidence="1 2">
    <name type="scientific">Gigaspora margarita</name>
    <dbReference type="NCBI Taxonomy" id="4874"/>
    <lineage>
        <taxon>Eukaryota</taxon>
        <taxon>Fungi</taxon>
        <taxon>Fungi incertae sedis</taxon>
        <taxon>Mucoromycota</taxon>
        <taxon>Glomeromycotina</taxon>
        <taxon>Glomeromycetes</taxon>
        <taxon>Diversisporales</taxon>
        <taxon>Gigasporaceae</taxon>
        <taxon>Gigaspora</taxon>
    </lineage>
</organism>
<dbReference type="Gene3D" id="3.30.420.10">
    <property type="entry name" value="Ribonuclease H-like superfamily/Ribonuclease H"/>
    <property type="match status" value="2"/>
</dbReference>
<evidence type="ECO:0000313" key="1">
    <source>
        <dbReference type="EMBL" id="CAG8567330.1"/>
    </source>
</evidence>
<reference evidence="1 2" key="1">
    <citation type="submission" date="2021-06" db="EMBL/GenBank/DDBJ databases">
        <authorList>
            <person name="Kallberg Y."/>
            <person name="Tangrot J."/>
            <person name="Rosling A."/>
        </authorList>
    </citation>
    <scope>NUCLEOTIDE SEQUENCE [LARGE SCALE GENOMIC DNA]</scope>
    <source>
        <strain evidence="1 2">120-4 pot B 10/14</strain>
    </source>
</reference>
<protein>
    <submittedName>
        <fullName evidence="1">15365_t:CDS:1</fullName>
    </submittedName>
</protein>
<evidence type="ECO:0000313" key="2">
    <source>
        <dbReference type="Proteomes" id="UP000789901"/>
    </source>
</evidence>
<proteinExistence type="predicted"/>
<sequence>MTGKLSVEDAPRSDRPRETVTSLNVATIKNLLSIQQVVSISTGSINTILHTEICARKVCSKWVPRTLSEKNKKESAFRNEDNKVLVKSTDGIVASNVVKQGQTVNGWYYGDVILPEVFKNFKEISSRSTVRDIILHHDNAAPHKAIEVTEYLQLGGLRFERIQELARAVKLIADNISKEDYLNCFQDWLKRLRRCIDVNGNYFEGMNN</sequence>
<name>A0ABN7UF19_GIGMA</name>
<dbReference type="PANTHER" id="PTHR46060:SF1">
    <property type="entry name" value="MARINER MOS1 TRANSPOSASE-LIKE PROTEIN"/>
    <property type="match status" value="1"/>
</dbReference>
<dbReference type="EMBL" id="CAJVQB010002237">
    <property type="protein sequence ID" value="CAG8567330.1"/>
    <property type="molecule type" value="Genomic_DNA"/>
</dbReference>
<accession>A0ABN7UF19</accession>
<dbReference type="InterPro" id="IPR052709">
    <property type="entry name" value="Transposase-MT_Hybrid"/>
</dbReference>
<dbReference type="Proteomes" id="UP000789901">
    <property type="component" value="Unassembled WGS sequence"/>
</dbReference>
<comment type="caution">
    <text evidence="1">The sequence shown here is derived from an EMBL/GenBank/DDBJ whole genome shotgun (WGS) entry which is preliminary data.</text>
</comment>
<dbReference type="InterPro" id="IPR036397">
    <property type="entry name" value="RNaseH_sf"/>
</dbReference>
<gene>
    <name evidence="1" type="ORF">GMARGA_LOCUS5313</name>
</gene>